<dbReference type="AlphaFoldDB" id="A0A9D9H3T4"/>
<dbReference type="Proteomes" id="UP000823615">
    <property type="component" value="Unassembled WGS sequence"/>
</dbReference>
<feature type="transmembrane region" description="Helical" evidence="1">
    <location>
        <begin position="7"/>
        <end position="30"/>
    </location>
</feature>
<evidence type="ECO:0000313" key="3">
    <source>
        <dbReference type="Proteomes" id="UP000823615"/>
    </source>
</evidence>
<reference evidence="2" key="2">
    <citation type="journal article" date="2021" name="PeerJ">
        <title>Extensive microbial diversity within the chicken gut microbiome revealed by metagenomics and culture.</title>
        <authorList>
            <person name="Gilroy R."/>
            <person name="Ravi A."/>
            <person name="Getino M."/>
            <person name="Pursley I."/>
            <person name="Horton D.L."/>
            <person name="Alikhan N.F."/>
            <person name="Baker D."/>
            <person name="Gharbi K."/>
            <person name="Hall N."/>
            <person name="Watson M."/>
            <person name="Adriaenssens E.M."/>
            <person name="Foster-Nyarko E."/>
            <person name="Jarju S."/>
            <person name="Secka A."/>
            <person name="Antonio M."/>
            <person name="Oren A."/>
            <person name="Chaudhuri R.R."/>
            <person name="La Ragione R."/>
            <person name="Hildebrand F."/>
            <person name="Pallen M.J."/>
        </authorList>
    </citation>
    <scope>NUCLEOTIDE SEQUENCE</scope>
    <source>
        <strain evidence="2">7293</strain>
    </source>
</reference>
<sequence>MFGIGKGFLGGLLGVFFASIIVFFVIYLLVPEVSLKFFGISINSDKYIEETVEKSLAEADLPAGVADDITSYLNSDEGEAFISNMQEAAGGAAESVIAFVGSEGFQSFLHEAGDFVSAGAGSVSDFFSENFSSLTEE</sequence>
<comment type="caution">
    <text evidence="2">The sequence shown here is derived from an EMBL/GenBank/DDBJ whole genome shotgun (WGS) entry which is preliminary data.</text>
</comment>
<keyword evidence="1" id="KW-0812">Transmembrane</keyword>
<evidence type="ECO:0000256" key="1">
    <source>
        <dbReference type="SAM" id="Phobius"/>
    </source>
</evidence>
<dbReference type="EMBL" id="JADIMT010000007">
    <property type="protein sequence ID" value="MBO8435441.1"/>
    <property type="molecule type" value="Genomic_DNA"/>
</dbReference>
<evidence type="ECO:0000313" key="2">
    <source>
        <dbReference type="EMBL" id="MBO8435441.1"/>
    </source>
</evidence>
<keyword evidence="1" id="KW-1133">Transmembrane helix</keyword>
<keyword evidence="1" id="KW-0472">Membrane</keyword>
<proteinExistence type="predicted"/>
<gene>
    <name evidence="2" type="ORF">IAA97_00450</name>
</gene>
<accession>A0A9D9H3T4</accession>
<organism evidence="2 3">
    <name type="scientific">Candidatus Ornithospirochaeta stercoripullorum</name>
    <dbReference type="NCBI Taxonomy" id="2840899"/>
    <lineage>
        <taxon>Bacteria</taxon>
        <taxon>Pseudomonadati</taxon>
        <taxon>Spirochaetota</taxon>
        <taxon>Spirochaetia</taxon>
        <taxon>Spirochaetales</taxon>
        <taxon>Spirochaetaceae</taxon>
        <taxon>Spirochaetaceae incertae sedis</taxon>
        <taxon>Candidatus Ornithospirochaeta</taxon>
    </lineage>
</organism>
<protein>
    <submittedName>
        <fullName evidence="2">Uncharacterized protein</fullName>
    </submittedName>
</protein>
<name>A0A9D9H3T4_9SPIO</name>
<reference evidence="2" key="1">
    <citation type="submission" date="2020-10" db="EMBL/GenBank/DDBJ databases">
        <authorList>
            <person name="Gilroy R."/>
        </authorList>
    </citation>
    <scope>NUCLEOTIDE SEQUENCE</scope>
    <source>
        <strain evidence="2">7293</strain>
    </source>
</reference>